<evidence type="ECO:0000259" key="8">
    <source>
        <dbReference type="PROSITE" id="PS51384"/>
    </source>
</evidence>
<dbReference type="InterPro" id="IPR017927">
    <property type="entry name" value="FAD-bd_FR_type"/>
</dbReference>
<feature type="domain" description="FAD-binding FR-type" evidence="8">
    <location>
        <begin position="236"/>
        <end position="341"/>
    </location>
</feature>
<evidence type="ECO:0000256" key="2">
    <source>
        <dbReference type="ARBA" id="ARBA00022692"/>
    </source>
</evidence>
<dbReference type="InterPro" id="IPR013121">
    <property type="entry name" value="Fe_red_NAD-bd_6"/>
</dbReference>
<proteinExistence type="predicted"/>
<dbReference type="AlphaFoldDB" id="A0AAE1EH71"/>
<dbReference type="Gene3D" id="3.40.50.80">
    <property type="entry name" value="Nucleotide-binding domain of ferredoxin-NADP reductase (FNR) module"/>
    <property type="match status" value="1"/>
</dbReference>
<sequence length="799" mass="89959">MRFLDVSLEEEKTVDECQVSPSGTSLRRRAVWARNNASGLTFTGLFVCVNTVVFLTRAYQYSHTNLLEMGARACGQCLNLDCALLLLLILRRTVTRLRSSFFGHFLPCDQHVHFHKMAGWTVFLLSILHTVFHIANFVTLSEVTGISLWSYMWDTRLGIGWVWGLANPTGVVLMVILTVIVAFSHRIVRKSGYFEIFYWTHLLSLPFWVMLVLHGPNFWKWLLIPGSAFIMETCLRVWQVCTSRGKTTITAGHTLPSQVVTLVIRRPRDFDFHPGEYVYLNIPSIARFEWHPFTISSAPELEDVFTVHIRAVGEWTKRVYDLFKHQEAEAETQPQQQQQQQQHQQQQSINKGKYHQQKFQQDQQVFSLEYIPEEEHESHSNKKAAIFNLGYTPDDDELEQITDTVIQVESDGCSTGSRYVNNLLEFNRKMSVYSRPAALLPVEVQRKPSVSPAKLEANNTVLGPYPLERKKSSSLSNLAALKTELERGQGESGNSSLSGSTSSLHSYTDPFSSQNYMLGQTGSTFGQNISAFGQTAGTYEQNNSTYDQNNSTYEQNKSTLSHSNTFTTRPQQSAHHHDPAHTLTTSHTSPQLGKEGAPGWGLHETVHVHPLVNKKIEVQVDGPYGTPSTRIFSVSHAVLVGAGIGVTPFAAILQSVMMRYRAAKAPCPYCQVPSCLALPTTLRKLRKVDFVWVNRDLGSFEWFLGLLASLEAEQRVSGAAMCSFLNLHLYKTGLAPLSPALPLASSIKTGRPDWDKVFSGIRESRAGKVCVFYCGPPSLVAPLREKCIKYKFEFKREMF</sequence>
<dbReference type="Pfam" id="PF08030">
    <property type="entry name" value="NAD_binding_6"/>
    <property type="match status" value="2"/>
</dbReference>
<feature type="compositionally biased region" description="Polar residues" evidence="6">
    <location>
        <begin position="582"/>
        <end position="591"/>
    </location>
</feature>
<reference evidence="9" key="1">
    <citation type="submission" date="2023-10" db="EMBL/GenBank/DDBJ databases">
        <title>Genome assemblies of two species of porcelain crab, Petrolisthes cinctipes and Petrolisthes manimaculis (Anomura: Porcellanidae).</title>
        <authorList>
            <person name="Angst P."/>
        </authorList>
    </citation>
    <scope>NUCLEOTIDE SEQUENCE</scope>
    <source>
        <strain evidence="9">PB745_01</strain>
        <tissue evidence="9">Gill</tissue>
    </source>
</reference>
<dbReference type="InterPro" id="IPR050369">
    <property type="entry name" value="RBOH/FRE"/>
</dbReference>
<protein>
    <recommendedName>
        <fullName evidence="8">FAD-binding FR-type domain-containing protein</fullName>
    </recommendedName>
</protein>
<dbReference type="Gene3D" id="2.40.30.10">
    <property type="entry name" value="Translation factors"/>
    <property type="match status" value="1"/>
</dbReference>
<feature type="compositionally biased region" description="Low complexity" evidence="6">
    <location>
        <begin position="492"/>
        <end position="506"/>
    </location>
</feature>
<dbReference type="PANTHER" id="PTHR11972:SF58">
    <property type="entry name" value="NADPH OXIDASE 5"/>
    <property type="match status" value="1"/>
</dbReference>
<comment type="subcellular location">
    <subcellularLocation>
        <location evidence="1">Membrane</location>
        <topology evidence="1">Multi-pass membrane protein</topology>
    </subcellularLocation>
</comment>
<evidence type="ECO:0000256" key="5">
    <source>
        <dbReference type="ARBA" id="ARBA00023136"/>
    </source>
</evidence>
<evidence type="ECO:0000313" key="9">
    <source>
        <dbReference type="EMBL" id="KAK3851173.1"/>
    </source>
</evidence>
<dbReference type="SUPFAM" id="SSF63380">
    <property type="entry name" value="Riboflavin synthase domain-like"/>
    <property type="match status" value="1"/>
</dbReference>
<dbReference type="Pfam" id="PF01794">
    <property type="entry name" value="Ferric_reduct"/>
    <property type="match status" value="1"/>
</dbReference>
<keyword evidence="5 7" id="KW-0472">Membrane</keyword>
<organism evidence="9 10">
    <name type="scientific">Petrolisthes cinctipes</name>
    <name type="common">Flat porcelain crab</name>
    <dbReference type="NCBI Taxonomy" id="88211"/>
    <lineage>
        <taxon>Eukaryota</taxon>
        <taxon>Metazoa</taxon>
        <taxon>Ecdysozoa</taxon>
        <taxon>Arthropoda</taxon>
        <taxon>Crustacea</taxon>
        <taxon>Multicrustacea</taxon>
        <taxon>Malacostraca</taxon>
        <taxon>Eumalacostraca</taxon>
        <taxon>Eucarida</taxon>
        <taxon>Decapoda</taxon>
        <taxon>Pleocyemata</taxon>
        <taxon>Anomura</taxon>
        <taxon>Galatheoidea</taxon>
        <taxon>Porcellanidae</taxon>
        <taxon>Petrolisthes</taxon>
    </lineage>
</organism>
<dbReference type="SUPFAM" id="SSF52343">
    <property type="entry name" value="Ferredoxin reductase-like, C-terminal NADP-linked domain"/>
    <property type="match status" value="1"/>
</dbReference>
<feature type="transmembrane region" description="Helical" evidence="7">
    <location>
        <begin position="120"/>
        <end position="140"/>
    </location>
</feature>
<dbReference type="PANTHER" id="PTHR11972">
    <property type="entry name" value="NADPH OXIDASE"/>
    <property type="match status" value="1"/>
</dbReference>
<keyword evidence="10" id="KW-1185">Reference proteome</keyword>
<feature type="compositionally biased region" description="Polar residues" evidence="6">
    <location>
        <begin position="540"/>
        <end position="573"/>
    </location>
</feature>
<name>A0AAE1EH71_PETCI</name>
<dbReference type="GO" id="GO:0006952">
    <property type="term" value="P:defense response"/>
    <property type="evidence" value="ECO:0007669"/>
    <property type="project" value="TreeGrafter"/>
</dbReference>
<evidence type="ECO:0000256" key="7">
    <source>
        <dbReference type="SAM" id="Phobius"/>
    </source>
</evidence>
<dbReference type="PROSITE" id="PS51384">
    <property type="entry name" value="FAD_FR"/>
    <property type="match status" value="1"/>
</dbReference>
<evidence type="ECO:0000256" key="4">
    <source>
        <dbReference type="ARBA" id="ARBA00023002"/>
    </source>
</evidence>
<evidence type="ECO:0000256" key="1">
    <source>
        <dbReference type="ARBA" id="ARBA00004141"/>
    </source>
</evidence>
<feature type="transmembrane region" description="Helical" evidence="7">
    <location>
        <begin position="69"/>
        <end position="90"/>
    </location>
</feature>
<dbReference type="Proteomes" id="UP001286313">
    <property type="component" value="Unassembled WGS sequence"/>
</dbReference>
<dbReference type="InterPro" id="IPR013130">
    <property type="entry name" value="Fe3_Rdtase_TM_dom"/>
</dbReference>
<feature type="transmembrane region" description="Helical" evidence="7">
    <location>
        <begin position="160"/>
        <end position="184"/>
    </location>
</feature>
<dbReference type="SFLD" id="SFLDS00052">
    <property type="entry name" value="Ferric_Reductase_Domain"/>
    <property type="match status" value="1"/>
</dbReference>
<evidence type="ECO:0000256" key="6">
    <source>
        <dbReference type="SAM" id="MobiDB-lite"/>
    </source>
</evidence>
<feature type="transmembrane region" description="Helical" evidence="7">
    <location>
        <begin position="37"/>
        <end position="57"/>
    </location>
</feature>
<feature type="transmembrane region" description="Helical" evidence="7">
    <location>
        <begin position="196"/>
        <end position="213"/>
    </location>
</feature>
<dbReference type="SFLD" id="SFLDG01169">
    <property type="entry name" value="NADPH_oxidase_subgroup_(NOX)"/>
    <property type="match status" value="1"/>
</dbReference>
<evidence type="ECO:0000313" key="10">
    <source>
        <dbReference type="Proteomes" id="UP001286313"/>
    </source>
</evidence>
<dbReference type="CDD" id="cd06186">
    <property type="entry name" value="NOX_Duox_like_FAD_NADP"/>
    <property type="match status" value="2"/>
</dbReference>
<dbReference type="GO" id="GO:0016175">
    <property type="term" value="F:superoxide-generating NAD(P)H oxidase activity"/>
    <property type="evidence" value="ECO:0007669"/>
    <property type="project" value="TreeGrafter"/>
</dbReference>
<keyword evidence="3 7" id="KW-1133">Transmembrane helix</keyword>
<feature type="region of interest" description="Disordered" evidence="6">
    <location>
        <begin position="485"/>
        <end position="506"/>
    </location>
</feature>
<keyword evidence="4" id="KW-0560">Oxidoreductase</keyword>
<dbReference type="EMBL" id="JAWQEG010008015">
    <property type="protein sequence ID" value="KAK3851173.1"/>
    <property type="molecule type" value="Genomic_DNA"/>
</dbReference>
<gene>
    <name evidence="9" type="ORF">Pcinc_042160</name>
</gene>
<dbReference type="InterPro" id="IPR039261">
    <property type="entry name" value="FNR_nucleotide-bd"/>
</dbReference>
<dbReference type="Pfam" id="PF08022">
    <property type="entry name" value="FAD_binding_8"/>
    <property type="match status" value="1"/>
</dbReference>
<dbReference type="GO" id="GO:0043020">
    <property type="term" value="C:NADPH oxidase complex"/>
    <property type="evidence" value="ECO:0007669"/>
    <property type="project" value="TreeGrafter"/>
</dbReference>
<dbReference type="GO" id="GO:0042554">
    <property type="term" value="P:superoxide anion generation"/>
    <property type="evidence" value="ECO:0007669"/>
    <property type="project" value="TreeGrafter"/>
</dbReference>
<dbReference type="InterPro" id="IPR013112">
    <property type="entry name" value="FAD-bd_8"/>
</dbReference>
<comment type="caution">
    <text evidence="9">The sequence shown here is derived from an EMBL/GenBank/DDBJ whole genome shotgun (WGS) entry which is preliminary data.</text>
</comment>
<accession>A0AAE1EH71</accession>
<dbReference type="InterPro" id="IPR017938">
    <property type="entry name" value="Riboflavin_synthase-like_b-brl"/>
</dbReference>
<feature type="compositionally biased region" description="Low complexity" evidence="6">
    <location>
        <begin position="333"/>
        <end position="347"/>
    </location>
</feature>
<dbReference type="FunFam" id="2.40.30.10:FF:000056">
    <property type="entry name" value="NADPH oxidase 5"/>
    <property type="match status" value="1"/>
</dbReference>
<feature type="region of interest" description="Disordered" evidence="6">
    <location>
        <begin position="540"/>
        <end position="600"/>
    </location>
</feature>
<keyword evidence="2 7" id="KW-0812">Transmembrane</keyword>
<feature type="region of interest" description="Disordered" evidence="6">
    <location>
        <begin position="329"/>
        <end position="354"/>
    </location>
</feature>
<evidence type="ECO:0000256" key="3">
    <source>
        <dbReference type="ARBA" id="ARBA00022989"/>
    </source>
</evidence>